<evidence type="ECO:0000256" key="5">
    <source>
        <dbReference type="ARBA" id="ARBA00022989"/>
    </source>
</evidence>
<evidence type="ECO:0000256" key="4">
    <source>
        <dbReference type="ARBA" id="ARBA00022692"/>
    </source>
</evidence>
<protein>
    <submittedName>
        <fullName evidence="8">Lipopolysaccharide biosynthesis protein</fullName>
    </submittedName>
</protein>
<accession>A0A1U7HJ45</accession>
<evidence type="ECO:0000256" key="2">
    <source>
        <dbReference type="ARBA" id="ARBA00007430"/>
    </source>
</evidence>
<dbReference type="AlphaFoldDB" id="A0A1U7HJ45"/>
<dbReference type="PANTHER" id="PTHR30250:SF10">
    <property type="entry name" value="LIPOPOLYSACCHARIDE BIOSYNTHESIS PROTEIN WZXC"/>
    <property type="match status" value="1"/>
</dbReference>
<evidence type="ECO:0000313" key="8">
    <source>
        <dbReference type="EMBL" id="OKH23571.1"/>
    </source>
</evidence>
<proteinExistence type="inferred from homology"/>
<evidence type="ECO:0000256" key="3">
    <source>
        <dbReference type="ARBA" id="ARBA00022475"/>
    </source>
</evidence>
<dbReference type="EMBL" id="MRCB01000009">
    <property type="protein sequence ID" value="OKH23571.1"/>
    <property type="molecule type" value="Genomic_DNA"/>
</dbReference>
<reference evidence="8 9" key="1">
    <citation type="submission" date="2016-11" db="EMBL/GenBank/DDBJ databases">
        <title>Draft Genome Sequences of Nine Cyanobacterial Strains from Diverse Habitats.</title>
        <authorList>
            <person name="Zhu T."/>
            <person name="Hou S."/>
            <person name="Lu X."/>
            <person name="Hess W.R."/>
        </authorList>
    </citation>
    <scope>NUCLEOTIDE SEQUENCE [LARGE SCALE GENOMIC DNA]</scope>
    <source>
        <strain evidence="8 9">NIES-593</strain>
    </source>
</reference>
<dbReference type="Pfam" id="PF13440">
    <property type="entry name" value="Polysacc_synt_3"/>
    <property type="match status" value="1"/>
</dbReference>
<feature type="transmembrane region" description="Helical" evidence="7">
    <location>
        <begin position="366"/>
        <end position="386"/>
    </location>
</feature>
<feature type="transmembrane region" description="Helical" evidence="7">
    <location>
        <begin position="254"/>
        <end position="278"/>
    </location>
</feature>
<keyword evidence="4 7" id="KW-0812">Transmembrane</keyword>
<dbReference type="CDD" id="cd13127">
    <property type="entry name" value="MATE_tuaB_like"/>
    <property type="match status" value="1"/>
</dbReference>
<dbReference type="PANTHER" id="PTHR30250">
    <property type="entry name" value="PST FAMILY PREDICTED COLANIC ACID TRANSPORTER"/>
    <property type="match status" value="1"/>
</dbReference>
<evidence type="ECO:0000256" key="1">
    <source>
        <dbReference type="ARBA" id="ARBA00004651"/>
    </source>
</evidence>
<keyword evidence="6 7" id="KW-0472">Membrane</keyword>
<evidence type="ECO:0000313" key="9">
    <source>
        <dbReference type="Proteomes" id="UP000186868"/>
    </source>
</evidence>
<feature type="transmembrane region" description="Helical" evidence="7">
    <location>
        <begin position="21"/>
        <end position="45"/>
    </location>
</feature>
<organism evidence="8 9">
    <name type="scientific">Hydrococcus rivularis NIES-593</name>
    <dbReference type="NCBI Taxonomy" id="1921803"/>
    <lineage>
        <taxon>Bacteria</taxon>
        <taxon>Bacillati</taxon>
        <taxon>Cyanobacteriota</taxon>
        <taxon>Cyanophyceae</taxon>
        <taxon>Pleurocapsales</taxon>
        <taxon>Hydrococcaceae</taxon>
        <taxon>Hydrococcus</taxon>
    </lineage>
</organism>
<comment type="subcellular location">
    <subcellularLocation>
        <location evidence="1">Cell membrane</location>
        <topology evidence="1">Multi-pass membrane protein</topology>
    </subcellularLocation>
</comment>
<gene>
    <name evidence="8" type="ORF">NIES593_09790</name>
</gene>
<dbReference type="GO" id="GO:0005886">
    <property type="term" value="C:plasma membrane"/>
    <property type="evidence" value="ECO:0007669"/>
    <property type="project" value="UniProtKB-SubCell"/>
</dbReference>
<feature type="transmembrane region" description="Helical" evidence="7">
    <location>
        <begin position="392"/>
        <end position="415"/>
    </location>
</feature>
<dbReference type="InterPro" id="IPR050833">
    <property type="entry name" value="Poly_Biosynth_Transport"/>
</dbReference>
<evidence type="ECO:0000256" key="7">
    <source>
        <dbReference type="SAM" id="Phobius"/>
    </source>
</evidence>
<comment type="caution">
    <text evidence="8">The sequence shown here is derived from an EMBL/GenBank/DDBJ whole genome shotgun (WGS) entry which is preliminary data.</text>
</comment>
<keyword evidence="9" id="KW-1185">Reference proteome</keyword>
<dbReference type="STRING" id="1921803.NIES593_09790"/>
<feature type="transmembrane region" description="Helical" evidence="7">
    <location>
        <begin position="299"/>
        <end position="321"/>
    </location>
</feature>
<sequence length="424" mass="47430">MSFRAIVTQLKTLDSPFARNVGWLGGSGAVIRVSRLITTIILARFLSPHDYGLAAVVLTTNEFIRVFARNGIGIRLIQVEEKQLENLAQSAYWLNWAIFIGLFAIQCLTAFPIAWFYRDNNLIVPICGMAFNLLLLPLGMVQAALIQREGRFKAIALTDMLQVCTDNILSAVFAIAGLGMWALVLPKMLVAPIWVYGILKNHSWRPKGQFTTARWGELMRFGRSVLGAELLNTLRANLDYLIVGRFLSIEALGLYYFAFNAGFGVSFGIISSIKSALLPHLCDARSNLVQFRWRYQSSLKTIALVIIPLVLLQSFLAPFYVPLIFGQKWMVAVPILILICLSAIPRPFADSASQLLLAVDKPEIDLVWNLLFTGLFAIGLFIGVHWQSVGVAMAVLLTHCLFLPLFAVWATRYVFKRQKLDQKC</sequence>
<keyword evidence="3" id="KW-1003">Cell membrane</keyword>
<feature type="transmembrane region" description="Helical" evidence="7">
    <location>
        <begin position="327"/>
        <end position="345"/>
    </location>
</feature>
<name>A0A1U7HJ45_9CYAN</name>
<dbReference type="Proteomes" id="UP000186868">
    <property type="component" value="Unassembled WGS sequence"/>
</dbReference>
<comment type="similarity">
    <text evidence="2">Belongs to the polysaccharide synthase family.</text>
</comment>
<feature type="transmembrane region" description="Helical" evidence="7">
    <location>
        <begin position="93"/>
        <end position="117"/>
    </location>
</feature>
<keyword evidence="5 7" id="KW-1133">Transmembrane helix</keyword>
<evidence type="ECO:0000256" key="6">
    <source>
        <dbReference type="ARBA" id="ARBA00023136"/>
    </source>
</evidence>
<feature type="transmembrane region" description="Helical" evidence="7">
    <location>
        <begin position="123"/>
        <end position="146"/>
    </location>
</feature>